<gene>
    <name evidence="2" type="ORF">OXX778_LOCUS8181</name>
</gene>
<sequence>MATERLSIKDVSTRKKVTFSSDVKHIEYKYQLMQTPFKFPLNQDLYNRTLRISERTKRVLAIEAEKMKKADCVEQNLPYKLRKRQNQNKLTDSTNVKKTQKTKKTKPLRNKSAAKKSIQEKEN</sequence>
<dbReference type="EMBL" id="CAJNOC010001106">
    <property type="protein sequence ID" value="CAF0835439.1"/>
    <property type="molecule type" value="Genomic_DNA"/>
</dbReference>
<accession>A0A813UXW0</accession>
<dbReference type="OrthoDB" id="10576703at2759"/>
<evidence type="ECO:0000313" key="3">
    <source>
        <dbReference type="Proteomes" id="UP000663879"/>
    </source>
</evidence>
<feature type="compositionally biased region" description="Basic residues" evidence="1">
    <location>
        <begin position="98"/>
        <end position="114"/>
    </location>
</feature>
<dbReference type="Proteomes" id="UP000663879">
    <property type="component" value="Unassembled WGS sequence"/>
</dbReference>
<evidence type="ECO:0000256" key="1">
    <source>
        <dbReference type="SAM" id="MobiDB-lite"/>
    </source>
</evidence>
<feature type="compositionally biased region" description="Polar residues" evidence="1">
    <location>
        <begin position="87"/>
        <end position="96"/>
    </location>
</feature>
<protein>
    <submittedName>
        <fullName evidence="2">Uncharacterized protein</fullName>
    </submittedName>
</protein>
<reference evidence="2" key="1">
    <citation type="submission" date="2021-02" db="EMBL/GenBank/DDBJ databases">
        <authorList>
            <person name="Nowell W R."/>
        </authorList>
    </citation>
    <scope>NUCLEOTIDE SEQUENCE</scope>
    <source>
        <strain evidence="2">Ploen Becks lab</strain>
    </source>
</reference>
<feature type="region of interest" description="Disordered" evidence="1">
    <location>
        <begin position="78"/>
        <end position="123"/>
    </location>
</feature>
<name>A0A813UXW0_9BILA</name>
<organism evidence="2 3">
    <name type="scientific">Brachionus calyciflorus</name>
    <dbReference type="NCBI Taxonomy" id="104777"/>
    <lineage>
        <taxon>Eukaryota</taxon>
        <taxon>Metazoa</taxon>
        <taxon>Spiralia</taxon>
        <taxon>Gnathifera</taxon>
        <taxon>Rotifera</taxon>
        <taxon>Eurotatoria</taxon>
        <taxon>Monogononta</taxon>
        <taxon>Pseudotrocha</taxon>
        <taxon>Ploima</taxon>
        <taxon>Brachionidae</taxon>
        <taxon>Brachionus</taxon>
    </lineage>
</organism>
<dbReference type="AlphaFoldDB" id="A0A813UXW0"/>
<evidence type="ECO:0000313" key="2">
    <source>
        <dbReference type="EMBL" id="CAF0835439.1"/>
    </source>
</evidence>
<keyword evidence="3" id="KW-1185">Reference proteome</keyword>
<comment type="caution">
    <text evidence="2">The sequence shown here is derived from an EMBL/GenBank/DDBJ whole genome shotgun (WGS) entry which is preliminary data.</text>
</comment>
<proteinExistence type="predicted"/>